<accession>A0ABV9MXP8</accession>
<evidence type="ECO:0000256" key="1">
    <source>
        <dbReference type="SAM" id="Coils"/>
    </source>
</evidence>
<reference evidence="4" key="1">
    <citation type="journal article" date="2019" name="Int. J. Syst. Evol. Microbiol.">
        <title>The Global Catalogue of Microorganisms (GCM) 10K type strain sequencing project: providing services to taxonomists for standard genome sequencing and annotation.</title>
        <authorList>
            <consortium name="The Broad Institute Genomics Platform"/>
            <consortium name="The Broad Institute Genome Sequencing Center for Infectious Disease"/>
            <person name="Wu L."/>
            <person name="Ma J."/>
        </authorList>
    </citation>
    <scope>NUCLEOTIDE SEQUENCE [LARGE SCALE GENOMIC DNA]</scope>
    <source>
        <strain evidence="4">CGMCC 1.19032</strain>
    </source>
</reference>
<organism evidence="3 4">
    <name type="scientific">Enterococcus lemanii</name>
    <dbReference type="NCBI Taxonomy" id="1159752"/>
    <lineage>
        <taxon>Bacteria</taxon>
        <taxon>Bacillati</taxon>
        <taxon>Bacillota</taxon>
        <taxon>Bacilli</taxon>
        <taxon>Lactobacillales</taxon>
        <taxon>Enterococcaceae</taxon>
        <taxon>Enterococcus</taxon>
    </lineage>
</organism>
<sequence>MEVKWLEDWSQTSAWQNETAYAYFCVKASEQVAYQVTTSNLAKDEHQLFYVASTQAHIGRGTVWGEIPAVPKETYQDLLRPVDKETVFTETSQLFCLATTFKKAGEYQRTIVLKCQNNPEIVFSLNQQVLPLSLPERKAFSLELWQYPFAVARYYQIPREELFQMKHLEKIQESLRPYQEAGGETIVATIVHDPWNHQTYDAYPSLIQWKKQADQFVFDFTWFDRYVTLNLEMGIQQKIKCFSLLPWADKIAYYDEKNEQQIRTYPVGSKKWQDLWRQFLTAFTQHLEGKNWFDRTYIAIDERPAEEIQAVIDLLAEFPHQKTGERLKISCAMDYQSFDEQLLDQIDDLAIGQSHLGQREHFQKMCQRRREKGLFTSIYNCVGDYPAMFLASHPLESRWLPWYYLSYESDGFLRWALDAWPKDPLQDGSHWYWESGDPFLIYPHQKNEQAAYLSVRFQQLIRGLNDVNKYLYLKNKNARLVKPLTSDLNELVSPPGATNTYGARVAQSTKNEEQLAKMLQQLTRHLQRLTQQYLKEQEENDETKSINSGYTK</sequence>
<dbReference type="RefSeq" id="WP_204652785.1">
    <property type="nucleotide sequence ID" value="NZ_JAFBFD010000002.1"/>
</dbReference>
<protein>
    <submittedName>
        <fullName evidence="3">DUF4091 domain-containing protein</fullName>
    </submittedName>
</protein>
<dbReference type="EMBL" id="JBHSGS010000049">
    <property type="protein sequence ID" value="MFC4719936.1"/>
    <property type="molecule type" value="Genomic_DNA"/>
</dbReference>
<gene>
    <name evidence="3" type="ORF">ACFO5I_09380</name>
</gene>
<dbReference type="Pfam" id="PF13320">
    <property type="entry name" value="GH123_cat"/>
    <property type="match status" value="1"/>
</dbReference>
<evidence type="ECO:0000313" key="3">
    <source>
        <dbReference type="EMBL" id="MFC4719936.1"/>
    </source>
</evidence>
<proteinExistence type="predicted"/>
<keyword evidence="1" id="KW-0175">Coiled coil</keyword>
<comment type="caution">
    <text evidence="3">The sequence shown here is derived from an EMBL/GenBank/DDBJ whole genome shotgun (WGS) entry which is preliminary data.</text>
</comment>
<evidence type="ECO:0000313" key="4">
    <source>
        <dbReference type="Proteomes" id="UP001595969"/>
    </source>
</evidence>
<evidence type="ECO:0000259" key="2">
    <source>
        <dbReference type="Pfam" id="PF13320"/>
    </source>
</evidence>
<name>A0ABV9MXP8_9ENTE</name>
<keyword evidence="4" id="KW-1185">Reference proteome</keyword>
<feature type="coiled-coil region" evidence="1">
    <location>
        <begin position="512"/>
        <end position="546"/>
    </location>
</feature>
<dbReference type="Proteomes" id="UP001595969">
    <property type="component" value="Unassembled WGS sequence"/>
</dbReference>
<dbReference type="InterPro" id="IPR025150">
    <property type="entry name" value="GH123_cat"/>
</dbReference>
<feature type="domain" description="Glycoside hydrolase 123 catalytic" evidence="2">
    <location>
        <begin position="145"/>
        <end position="469"/>
    </location>
</feature>